<protein>
    <submittedName>
        <fullName evidence="4">Probable hydroxylase</fullName>
    </submittedName>
</protein>
<feature type="domain" description="Acyl-CoA dehydrogenase/oxidase N-terminal" evidence="2">
    <location>
        <begin position="16"/>
        <end position="99"/>
    </location>
</feature>
<name>Q0S4E7_RHOJR</name>
<accession>Q0S4E7</accession>
<dbReference type="PANTHER" id="PTHR43884">
    <property type="entry name" value="ACYL-COA DEHYDROGENASE"/>
    <property type="match status" value="1"/>
</dbReference>
<sequence>MTNEVLGSVRGLLPMIAERADKVDESRRVSEQVIRELGDAGMFKMLQPRRYGGTESNPVHFYEVVRAVSGVCGSTGWLASVLGVHPWHLALFDDRAQRDVWGHDDSVLVSSAYAPVGRLVPVEGGYRLTGDWHFSSGCEHASWALLGAMVVGTAGRPVDFMTALVPRSDYRIHDVWDVVGMRGTASNEISAEDVFVPDYRIKRNYETAQLRGPGQKVNRGPLYRLPFATLFTTTVAAPGVGVVAGCYERYLTFMRERVRLSLGGGRFVDDQFAQVAVARASSEIDAAILQMDRNVRELWELAEAGEELPMGLRLRVRRDQVRATERALDAIDLLFKTAGGSSLSRGNAIERSWRDAHAGSVHVANEPERALALFGRGAFGLPVEDNLV</sequence>
<dbReference type="SUPFAM" id="SSF47203">
    <property type="entry name" value="Acyl-CoA dehydrogenase C-terminal domain-like"/>
    <property type="match status" value="1"/>
</dbReference>
<dbReference type="Gene3D" id="1.10.540.10">
    <property type="entry name" value="Acyl-CoA dehydrogenase/oxidase, N-terminal domain"/>
    <property type="match status" value="1"/>
</dbReference>
<dbReference type="InterPro" id="IPR013786">
    <property type="entry name" value="AcylCoA_DH/ox_N"/>
</dbReference>
<dbReference type="SUPFAM" id="SSF56645">
    <property type="entry name" value="Acyl-CoA dehydrogenase NM domain-like"/>
    <property type="match status" value="1"/>
</dbReference>
<dbReference type="InterPro" id="IPR054617">
    <property type="entry name" value="HsaA"/>
</dbReference>
<proteinExistence type="predicted"/>
<dbReference type="GO" id="GO:0003995">
    <property type="term" value="F:acyl-CoA dehydrogenase activity"/>
    <property type="evidence" value="ECO:0007669"/>
    <property type="project" value="TreeGrafter"/>
</dbReference>
<dbReference type="RefSeq" id="WP_011597918.1">
    <property type="nucleotide sequence ID" value="NC_008268.1"/>
</dbReference>
<dbReference type="AlphaFoldDB" id="Q0S4E7"/>
<evidence type="ECO:0000259" key="2">
    <source>
        <dbReference type="Pfam" id="PF02771"/>
    </source>
</evidence>
<evidence type="ECO:0000313" key="5">
    <source>
        <dbReference type="Proteomes" id="UP000008710"/>
    </source>
</evidence>
<dbReference type="HOGENOM" id="CLU_018204_2_0_11"/>
<dbReference type="InterPro" id="IPR046373">
    <property type="entry name" value="Acyl-CoA_Oxase/DH_mid-dom_sf"/>
</dbReference>
<dbReference type="InterPro" id="IPR037069">
    <property type="entry name" value="AcylCoA_DH/ox_N_sf"/>
</dbReference>
<gene>
    <name evidence="4" type="ordered locus">RHA1_ro05812</name>
</gene>
<dbReference type="Pfam" id="PF08028">
    <property type="entry name" value="Acyl-CoA_dh_2"/>
    <property type="match status" value="1"/>
</dbReference>
<evidence type="ECO:0000256" key="1">
    <source>
        <dbReference type="ARBA" id="ARBA00023002"/>
    </source>
</evidence>
<feature type="domain" description="Acyl-CoA dehydrogenase C-terminal" evidence="3">
    <location>
        <begin position="234"/>
        <end position="366"/>
    </location>
</feature>
<organism evidence="4 5">
    <name type="scientific">Rhodococcus jostii (strain RHA1)</name>
    <dbReference type="NCBI Taxonomy" id="101510"/>
    <lineage>
        <taxon>Bacteria</taxon>
        <taxon>Bacillati</taxon>
        <taxon>Actinomycetota</taxon>
        <taxon>Actinomycetes</taxon>
        <taxon>Mycobacteriales</taxon>
        <taxon>Nocardiaceae</taxon>
        <taxon>Rhodococcus</taxon>
    </lineage>
</organism>
<evidence type="ECO:0000259" key="3">
    <source>
        <dbReference type="Pfam" id="PF08028"/>
    </source>
</evidence>
<dbReference type="Gene3D" id="2.40.110.10">
    <property type="entry name" value="Butyryl-CoA Dehydrogenase, subunit A, domain 2"/>
    <property type="match status" value="1"/>
</dbReference>
<dbReference type="EMBL" id="CP000431">
    <property type="protein sequence ID" value="ABG97589.1"/>
    <property type="molecule type" value="Genomic_DNA"/>
</dbReference>
<reference evidence="5" key="1">
    <citation type="journal article" date="2006" name="Proc. Natl. Acad. Sci. U.S.A.">
        <title>The complete genome of Rhodococcus sp. RHA1 provides insights into a catabolic powerhouse.</title>
        <authorList>
            <person name="McLeod M.P."/>
            <person name="Warren R.L."/>
            <person name="Hsiao W.W.L."/>
            <person name="Araki N."/>
            <person name="Myhre M."/>
            <person name="Fernandes C."/>
            <person name="Miyazawa D."/>
            <person name="Wong W."/>
            <person name="Lillquist A.L."/>
            <person name="Wang D."/>
            <person name="Dosanjh M."/>
            <person name="Hara H."/>
            <person name="Petrescu A."/>
            <person name="Morin R.D."/>
            <person name="Yang G."/>
            <person name="Stott J.M."/>
            <person name="Schein J.E."/>
            <person name="Shin H."/>
            <person name="Smailus D."/>
            <person name="Siddiqui A.S."/>
            <person name="Marra M.A."/>
            <person name="Jones S.J.M."/>
            <person name="Holt R."/>
            <person name="Brinkman F.S.L."/>
            <person name="Miyauchi K."/>
            <person name="Fukuda M."/>
            <person name="Davies J.E."/>
            <person name="Mohn W.W."/>
            <person name="Eltis L.D."/>
        </authorList>
    </citation>
    <scope>NUCLEOTIDE SEQUENCE [LARGE SCALE GENOMIC DNA]</scope>
    <source>
        <strain evidence="5">RHA1</strain>
    </source>
</reference>
<dbReference type="InterPro" id="IPR036250">
    <property type="entry name" value="AcylCo_DH-like_C"/>
</dbReference>
<dbReference type="NCBIfam" id="NF045629">
    <property type="entry name" value="monooxsub_HsaA"/>
    <property type="match status" value="1"/>
</dbReference>
<dbReference type="Proteomes" id="UP000008710">
    <property type="component" value="Chromosome"/>
</dbReference>
<dbReference type="Pfam" id="PF02771">
    <property type="entry name" value="Acyl-CoA_dh_N"/>
    <property type="match status" value="1"/>
</dbReference>
<dbReference type="eggNOG" id="COG1960">
    <property type="taxonomic scope" value="Bacteria"/>
</dbReference>
<dbReference type="Gene3D" id="1.20.140.10">
    <property type="entry name" value="Butyryl-CoA Dehydrogenase, subunit A, domain 3"/>
    <property type="match status" value="1"/>
</dbReference>
<dbReference type="PATRIC" id="fig|101510.16.peg.5850"/>
<dbReference type="PIRSF" id="PIRSF016578">
    <property type="entry name" value="HsaA"/>
    <property type="match status" value="1"/>
</dbReference>
<dbReference type="OrthoDB" id="3404950at2"/>
<dbReference type="GO" id="GO:0050660">
    <property type="term" value="F:flavin adenine dinucleotide binding"/>
    <property type="evidence" value="ECO:0007669"/>
    <property type="project" value="InterPro"/>
</dbReference>
<dbReference type="PANTHER" id="PTHR43884:SF12">
    <property type="entry name" value="ISOVALERYL-COA DEHYDROGENASE, MITOCHONDRIAL-RELATED"/>
    <property type="match status" value="1"/>
</dbReference>
<keyword evidence="1" id="KW-0560">Oxidoreductase</keyword>
<dbReference type="KEGG" id="rha:RHA1_ro05812"/>
<dbReference type="InterPro" id="IPR013107">
    <property type="entry name" value="Acyl-CoA_DH_C"/>
</dbReference>
<evidence type="ECO:0000313" key="4">
    <source>
        <dbReference type="EMBL" id="ABG97589.1"/>
    </source>
</evidence>
<dbReference type="InterPro" id="IPR009100">
    <property type="entry name" value="AcylCoA_DH/oxidase_NM_dom_sf"/>
</dbReference>